<dbReference type="Proteomes" id="UP000051952">
    <property type="component" value="Unassembled WGS sequence"/>
</dbReference>
<keyword evidence="2" id="KW-1185">Reference proteome</keyword>
<accession>A0A0S4KM66</accession>
<dbReference type="AlphaFoldDB" id="A0A0S4KM66"/>
<protein>
    <submittedName>
        <fullName evidence="1">Uncharacterized protein</fullName>
    </submittedName>
</protein>
<dbReference type="VEuPathDB" id="TriTrypDB:BSAL_13175"/>
<dbReference type="EMBL" id="CYKH01001608">
    <property type="protein sequence ID" value="CUI14723.1"/>
    <property type="molecule type" value="Genomic_DNA"/>
</dbReference>
<sequence>MKVDDLTVVSVGPMMFQGDEEEVHHNPIGKYEYETFEEPQRGHISVSIRKKRTAFRRSNNVNKVVKHNHHIDESTRSLAEGTQHNDNIVVMSQNSSVSSLHRMTSNDHIVVKIAATIPDASDISQIGATKKGSTLDHIESKPSSVARHASTRFDDSFGDSDTPIVSEIRDTSSSFSNRPLDPSENAQKRNGAIVFDGAVLPSILPIKSSALEIPTPVIDDDDNPFGGYDNTSNSIQHHHVDSIVVDDMDRSHITKRAAMMLKVTSMRTPRRDGFSDHASTVEELQLLYRTDWDAT</sequence>
<evidence type="ECO:0000313" key="1">
    <source>
        <dbReference type="EMBL" id="CUI14723.1"/>
    </source>
</evidence>
<proteinExistence type="predicted"/>
<name>A0A0S4KM66_BODSA</name>
<reference evidence="2" key="1">
    <citation type="submission" date="2015-09" db="EMBL/GenBank/DDBJ databases">
        <authorList>
            <consortium name="Pathogen Informatics"/>
        </authorList>
    </citation>
    <scope>NUCLEOTIDE SEQUENCE [LARGE SCALE GENOMIC DNA]</scope>
    <source>
        <strain evidence="2">Lake Konstanz</strain>
    </source>
</reference>
<evidence type="ECO:0000313" key="2">
    <source>
        <dbReference type="Proteomes" id="UP000051952"/>
    </source>
</evidence>
<gene>
    <name evidence="1" type="ORF">BSAL_13175</name>
</gene>
<organism evidence="1 2">
    <name type="scientific">Bodo saltans</name>
    <name type="common">Flagellated protozoan</name>
    <dbReference type="NCBI Taxonomy" id="75058"/>
    <lineage>
        <taxon>Eukaryota</taxon>
        <taxon>Discoba</taxon>
        <taxon>Euglenozoa</taxon>
        <taxon>Kinetoplastea</taxon>
        <taxon>Metakinetoplastina</taxon>
        <taxon>Eubodonida</taxon>
        <taxon>Bodonidae</taxon>
        <taxon>Bodo</taxon>
    </lineage>
</organism>